<dbReference type="AlphaFoldDB" id="A0A428NGM9"/>
<proteinExistence type="predicted"/>
<feature type="transmembrane region" description="Helical" evidence="1">
    <location>
        <begin position="12"/>
        <end position="29"/>
    </location>
</feature>
<keyword evidence="3" id="KW-1185">Reference proteome</keyword>
<dbReference type="Proteomes" id="UP000288168">
    <property type="component" value="Unassembled WGS sequence"/>
</dbReference>
<accession>A0A428NGM9</accession>
<comment type="caution">
    <text evidence="2">The sequence shown here is derived from an EMBL/GenBank/DDBJ whole genome shotgun (WGS) entry which is preliminary data.</text>
</comment>
<keyword evidence="1" id="KW-0472">Membrane</keyword>
<sequence length="82" mass="8999">MSLPSTSSTVKLSGSTSWAVFFFFFFFRFRGLCARLGSIIPSHSSSTTAPRAVGISSVKVHGLPRPRSGQFYSQLPARLRMV</sequence>
<keyword evidence="1" id="KW-1133">Transmembrane helix</keyword>
<gene>
    <name evidence="2" type="ORF">CEP54_016223</name>
</gene>
<dbReference type="EMBL" id="NKCI01000557">
    <property type="protein sequence ID" value="RSL39961.1"/>
    <property type="molecule type" value="Genomic_DNA"/>
</dbReference>
<keyword evidence="1" id="KW-0812">Transmembrane</keyword>
<evidence type="ECO:0000313" key="3">
    <source>
        <dbReference type="Proteomes" id="UP000288168"/>
    </source>
</evidence>
<organism evidence="2 3">
    <name type="scientific">Fusarium duplospermum</name>
    <dbReference type="NCBI Taxonomy" id="1325734"/>
    <lineage>
        <taxon>Eukaryota</taxon>
        <taxon>Fungi</taxon>
        <taxon>Dikarya</taxon>
        <taxon>Ascomycota</taxon>
        <taxon>Pezizomycotina</taxon>
        <taxon>Sordariomycetes</taxon>
        <taxon>Hypocreomycetidae</taxon>
        <taxon>Hypocreales</taxon>
        <taxon>Nectriaceae</taxon>
        <taxon>Fusarium</taxon>
        <taxon>Fusarium solani species complex</taxon>
    </lineage>
</organism>
<protein>
    <submittedName>
        <fullName evidence="2">Uncharacterized protein</fullName>
    </submittedName>
</protein>
<reference evidence="2 3" key="1">
    <citation type="submission" date="2017-06" db="EMBL/GenBank/DDBJ databases">
        <title>Comparative genomic analysis of Ambrosia Fusariam Clade fungi.</title>
        <authorList>
            <person name="Stajich J.E."/>
            <person name="Carrillo J."/>
            <person name="Kijimoto T."/>
            <person name="Eskalen A."/>
            <person name="O'Donnell K."/>
            <person name="Kasson M."/>
        </authorList>
    </citation>
    <scope>NUCLEOTIDE SEQUENCE [LARGE SCALE GENOMIC DNA]</scope>
    <source>
        <strain evidence="2 3">NRRL62584</strain>
    </source>
</reference>
<evidence type="ECO:0000256" key="1">
    <source>
        <dbReference type="SAM" id="Phobius"/>
    </source>
</evidence>
<evidence type="ECO:0000313" key="2">
    <source>
        <dbReference type="EMBL" id="RSL39961.1"/>
    </source>
</evidence>
<name>A0A428NGM9_9HYPO</name>